<evidence type="ECO:0000256" key="1">
    <source>
        <dbReference type="SAM" id="MobiDB-lite"/>
    </source>
</evidence>
<dbReference type="Proteomes" id="UP000887013">
    <property type="component" value="Unassembled WGS sequence"/>
</dbReference>
<reference evidence="2" key="1">
    <citation type="submission" date="2020-08" db="EMBL/GenBank/DDBJ databases">
        <title>Multicomponent nature underlies the extraordinary mechanical properties of spider dragline silk.</title>
        <authorList>
            <person name="Kono N."/>
            <person name="Nakamura H."/>
            <person name="Mori M."/>
            <person name="Yoshida Y."/>
            <person name="Ohtoshi R."/>
            <person name="Malay A.D."/>
            <person name="Moran D.A.P."/>
            <person name="Tomita M."/>
            <person name="Numata K."/>
            <person name="Arakawa K."/>
        </authorList>
    </citation>
    <scope>NUCLEOTIDE SEQUENCE</scope>
</reference>
<dbReference type="EMBL" id="BMAW01092852">
    <property type="protein sequence ID" value="GFS57323.1"/>
    <property type="molecule type" value="Genomic_DNA"/>
</dbReference>
<sequence length="132" mass="14261">MGGADGVFSCSIFPFSSDFLSAFSSSILGGVLFGQLVGQGMLIINFHPSQHGLVPPLFVIPQSRHHDSVPNGRHGCSICSRQFWIPPERTEAQCKRAGYGSCENEQLSRSVKSVGLKSRQNSPLAHMSMSLP</sequence>
<proteinExistence type="predicted"/>
<feature type="region of interest" description="Disordered" evidence="1">
    <location>
        <begin position="113"/>
        <end position="132"/>
    </location>
</feature>
<evidence type="ECO:0000313" key="2">
    <source>
        <dbReference type="EMBL" id="GFS57323.1"/>
    </source>
</evidence>
<protein>
    <submittedName>
        <fullName evidence="2">Uncharacterized protein</fullName>
    </submittedName>
</protein>
<organism evidence="2 3">
    <name type="scientific">Nephila pilipes</name>
    <name type="common">Giant wood spider</name>
    <name type="synonym">Nephila maculata</name>
    <dbReference type="NCBI Taxonomy" id="299642"/>
    <lineage>
        <taxon>Eukaryota</taxon>
        <taxon>Metazoa</taxon>
        <taxon>Ecdysozoa</taxon>
        <taxon>Arthropoda</taxon>
        <taxon>Chelicerata</taxon>
        <taxon>Arachnida</taxon>
        <taxon>Araneae</taxon>
        <taxon>Araneomorphae</taxon>
        <taxon>Entelegynae</taxon>
        <taxon>Araneoidea</taxon>
        <taxon>Nephilidae</taxon>
        <taxon>Nephila</taxon>
    </lineage>
</organism>
<dbReference type="AlphaFoldDB" id="A0A8X6IRV1"/>
<name>A0A8X6IRV1_NEPPI</name>
<accession>A0A8X6IRV1</accession>
<comment type="caution">
    <text evidence="2">The sequence shown here is derived from an EMBL/GenBank/DDBJ whole genome shotgun (WGS) entry which is preliminary data.</text>
</comment>
<gene>
    <name evidence="2" type="ORF">NPIL_508581</name>
</gene>
<evidence type="ECO:0000313" key="3">
    <source>
        <dbReference type="Proteomes" id="UP000887013"/>
    </source>
</evidence>
<keyword evidence="3" id="KW-1185">Reference proteome</keyword>